<reference evidence="1" key="1">
    <citation type="submission" date="2011-10" db="EMBL/GenBank/DDBJ databases">
        <title>The Genome Sequence of Fusarium oxysporum HDV247.</title>
        <authorList>
            <consortium name="The Broad Institute Genome Sequencing Platform"/>
            <person name="Ma L.-J."/>
            <person name="Gale L.R."/>
            <person name="Schwartz D.C."/>
            <person name="Zhou S."/>
            <person name="Corby-Kistler H."/>
            <person name="Young S.K."/>
            <person name="Zeng Q."/>
            <person name="Gargeya S."/>
            <person name="Fitzgerald M."/>
            <person name="Haas B."/>
            <person name="Abouelleil A."/>
            <person name="Alvarado L."/>
            <person name="Arachchi H.M."/>
            <person name="Berlin A."/>
            <person name="Brown A."/>
            <person name="Chapman S.B."/>
            <person name="Chen Z."/>
            <person name="Dunbar C."/>
            <person name="Freedman E."/>
            <person name="Gearin G."/>
            <person name="Goldberg J."/>
            <person name="Griggs A."/>
            <person name="Gujja S."/>
            <person name="Heiman D."/>
            <person name="Howarth C."/>
            <person name="Larson L."/>
            <person name="Lui A."/>
            <person name="MacDonald P.J.P."/>
            <person name="Montmayeur A."/>
            <person name="Murphy C."/>
            <person name="Neiman D."/>
            <person name="Pearson M."/>
            <person name="Priest M."/>
            <person name="Roberts A."/>
            <person name="Saif S."/>
            <person name="Shea T."/>
            <person name="Shenoy N."/>
            <person name="Sisk P."/>
            <person name="Stolte C."/>
            <person name="Sykes S."/>
            <person name="Wortman J."/>
            <person name="Nusbaum C."/>
            <person name="Birren B."/>
        </authorList>
    </citation>
    <scope>NUCLEOTIDE SEQUENCE [LARGE SCALE GENOMIC DNA]</scope>
    <source>
        <strain evidence="1">HDV247</strain>
    </source>
</reference>
<dbReference type="AlphaFoldDB" id="W9NU07"/>
<proteinExistence type="predicted"/>
<accession>W9NU07</accession>
<organism evidence="1">
    <name type="scientific">Fusarium oxysporum f. sp. pisi HDV247</name>
    <dbReference type="NCBI Taxonomy" id="1080344"/>
    <lineage>
        <taxon>Eukaryota</taxon>
        <taxon>Fungi</taxon>
        <taxon>Dikarya</taxon>
        <taxon>Ascomycota</taxon>
        <taxon>Pezizomycotina</taxon>
        <taxon>Sordariomycetes</taxon>
        <taxon>Hypocreomycetidae</taxon>
        <taxon>Hypocreales</taxon>
        <taxon>Nectriaceae</taxon>
        <taxon>Fusarium</taxon>
        <taxon>Fusarium oxysporum species complex</taxon>
    </lineage>
</organism>
<reference evidence="1" key="2">
    <citation type="submission" date="2012-05" db="EMBL/GenBank/DDBJ databases">
        <title>Annotation of the Genome Sequence of Fusarium oxysporum HDV247.</title>
        <authorList>
            <consortium name="The Broad Institute Genomics Platform"/>
            <person name="Ma L.-J."/>
            <person name="Corby-Kistler H."/>
            <person name="Broz K."/>
            <person name="Gale L.R."/>
            <person name="Jonkers W."/>
            <person name="O'Donnell K."/>
            <person name="Ploetz R."/>
            <person name="Steinberg C."/>
            <person name="Schwartz D.C."/>
            <person name="VanEtten H."/>
            <person name="Zhou S."/>
            <person name="Young S.K."/>
            <person name="Zeng Q."/>
            <person name="Gargeya S."/>
            <person name="Fitzgerald M."/>
            <person name="Abouelleil A."/>
            <person name="Alvarado L."/>
            <person name="Chapman S.B."/>
            <person name="Gainer-Dewar J."/>
            <person name="Goldberg J."/>
            <person name="Griggs A."/>
            <person name="Gujja S."/>
            <person name="Hansen M."/>
            <person name="Howarth C."/>
            <person name="Imamovic A."/>
            <person name="Ireland A."/>
            <person name="Larimer J."/>
            <person name="McCowan C."/>
            <person name="Murphy C."/>
            <person name="Pearson M."/>
            <person name="Poon T.W."/>
            <person name="Priest M."/>
            <person name="Roberts A."/>
            <person name="Saif S."/>
            <person name="Shea T."/>
            <person name="Sykes S."/>
            <person name="Wortman J."/>
            <person name="Nusbaum C."/>
            <person name="Birren B."/>
        </authorList>
    </citation>
    <scope>NUCLEOTIDE SEQUENCE</scope>
    <source>
        <strain evidence="1">HDV247</strain>
    </source>
</reference>
<sequence>MSNALLANDLGLQRQRQVTHGLIKEAARRCDIANRDISTLPISRRPDALRAHYMTHFGTLLSEDPQALIQILFINPGPLIWYHRHVKISIT</sequence>
<evidence type="ECO:0000313" key="1">
    <source>
        <dbReference type="EMBL" id="EXA33442.1"/>
    </source>
</evidence>
<dbReference type="EMBL" id="JH650986">
    <property type="protein sequence ID" value="EXA33442.1"/>
    <property type="molecule type" value="Genomic_DNA"/>
</dbReference>
<dbReference type="Proteomes" id="UP000030751">
    <property type="component" value="Unassembled WGS sequence"/>
</dbReference>
<dbReference type="HOGENOM" id="CLU_2427099_0_0_1"/>
<name>W9NU07_FUSOX</name>
<protein>
    <submittedName>
        <fullName evidence="1">Uncharacterized protein</fullName>
    </submittedName>
</protein>
<gene>
    <name evidence="1" type="ORF">FOVG_15505</name>
</gene>